<comment type="subcellular location">
    <subcellularLocation>
        <location evidence="1">Nucleus</location>
        <location evidence="1">Nucleolus</location>
    </subcellularLocation>
</comment>
<feature type="region of interest" description="Disordered" evidence="6">
    <location>
        <begin position="1"/>
        <end position="47"/>
    </location>
</feature>
<protein>
    <recommendedName>
        <fullName evidence="9">DNA-directed RNA polymerase I subunit rpa49</fullName>
    </recommendedName>
</protein>
<dbReference type="GO" id="GO:0005730">
    <property type="term" value="C:nucleolus"/>
    <property type="evidence" value="ECO:0007669"/>
    <property type="project" value="UniProtKB-SubCell"/>
</dbReference>
<evidence type="ECO:0008006" key="9">
    <source>
        <dbReference type="Google" id="ProtNLM"/>
    </source>
</evidence>
<dbReference type="AlphaFoldDB" id="A0A8X8AZ08"/>
<comment type="similarity">
    <text evidence="2">Belongs to the eukaryotic RPA49/POLR1E RNA polymerase subunit family.</text>
</comment>
<gene>
    <name evidence="7" type="ORF">Bca52824_020966</name>
</gene>
<dbReference type="GO" id="GO:0006351">
    <property type="term" value="P:DNA-templated transcription"/>
    <property type="evidence" value="ECO:0007669"/>
    <property type="project" value="InterPro"/>
</dbReference>
<dbReference type="GO" id="GO:0000428">
    <property type="term" value="C:DNA-directed RNA polymerase complex"/>
    <property type="evidence" value="ECO:0007669"/>
    <property type="project" value="UniProtKB-KW"/>
</dbReference>
<dbReference type="Pfam" id="PF06870">
    <property type="entry name" value="RNA_pol_I_A49"/>
    <property type="match status" value="1"/>
</dbReference>
<evidence type="ECO:0000256" key="3">
    <source>
        <dbReference type="ARBA" id="ARBA00022478"/>
    </source>
</evidence>
<evidence type="ECO:0000256" key="4">
    <source>
        <dbReference type="ARBA" id="ARBA00023163"/>
    </source>
</evidence>
<evidence type="ECO:0000313" key="8">
    <source>
        <dbReference type="Proteomes" id="UP000886595"/>
    </source>
</evidence>
<feature type="region of interest" description="Disordered" evidence="6">
    <location>
        <begin position="159"/>
        <end position="182"/>
    </location>
</feature>
<evidence type="ECO:0000256" key="2">
    <source>
        <dbReference type="ARBA" id="ARBA00009430"/>
    </source>
</evidence>
<sequence length="440" mass="49826">MADKHQNDYMDEEGDDFKTPQPLEKKKKKKKKTAKKTTTTTESHEETAIDITVKQISENPDRASPIVAYFASGYDPSSQSTPKVTVYSHRSKKKRTKVVVSPPGSNVEFVGPSEHGEKIARQTCVYTLGVLDKETQTLRILPIAHSKVLRLETRVKANEGVDSEAGESAPTTEAGEEEEKADLRHHTFWTKRAILDDKKRSARVLRDDPEAQKALEGKLDKVEFNISALEATSAVVARNIPPHNASATNPRDAYPIQQIIENGEWASLQAVYKLLQEEAGAATDGYPAFVRNRLYRLRDNKDETEKETVAGILTLLTHLIRFKDENSMSGFDSAKYHKIPNNIREKCNRLFKDIDSASRYLTADKINLLISYVLVLTLHVDTFKTDFEDIAKDLRMGSVELRRHFENLGCKFSVENSIHVATLPVPLQFPQIIRRRKRQR</sequence>
<keyword evidence="3" id="KW-0240">DNA-directed RNA polymerase</keyword>
<proteinExistence type="inferred from homology"/>
<dbReference type="OrthoDB" id="532500at2759"/>
<evidence type="ECO:0000256" key="1">
    <source>
        <dbReference type="ARBA" id="ARBA00004604"/>
    </source>
</evidence>
<keyword evidence="4" id="KW-0804">Transcription</keyword>
<comment type="caution">
    <text evidence="7">The sequence shown here is derived from an EMBL/GenBank/DDBJ whole genome shotgun (WGS) entry which is preliminary data.</text>
</comment>
<evidence type="ECO:0000313" key="7">
    <source>
        <dbReference type="EMBL" id="KAG2317844.1"/>
    </source>
</evidence>
<keyword evidence="8" id="KW-1185">Reference proteome</keyword>
<dbReference type="EMBL" id="JAAMPC010000004">
    <property type="protein sequence ID" value="KAG2317844.1"/>
    <property type="molecule type" value="Genomic_DNA"/>
</dbReference>
<dbReference type="PANTHER" id="PTHR14440">
    <property type="entry name" value="DNA-DIRECTED RNA POLYMERASE I SUBUNIT RPA49"/>
    <property type="match status" value="1"/>
</dbReference>
<reference evidence="7 8" key="1">
    <citation type="submission" date="2020-02" db="EMBL/GenBank/DDBJ databases">
        <authorList>
            <person name="Ma Q."/>
            <person name="Huang Y."/>
            <person name="Song X."/>
            <person name="Pei D."/>
        </authorList>
    </citation>
    <scope>NUCLEOTIDE SEQUENCE [LARGE SCALE GENOMIC DNA]</scope>
    <source>
        <strain evidence="7">Sxm20200214</strain>
        <tissue evidence="7">Leaf</tissue>
    </source>
</reference>
<accession>A0A8X8AZ08</accession>
<keyword evidence="5" id="KW-0539">Nucleus</keyword>
<feature type="compositionally biased region" description="Basic residues" evidence="6">
    <location>
        <begin position="25"/>
        <end position="35"/>
    </location>
</feature>
<name>A0A8X8AZ08_BRACI</name>
<dbReference type="GO" id="GO:0003677">
    <property type="term" value="F:DNA binding"/>
    <property type="evidence" value="ECO:0007669"/>
    <property type="project" value="InterPro"/>
</dbReference>
<dbReference type="InterPro" id="IPR009668">
    <property type="entry name" value="RNA_pol-assoc_fac_A49-like"/>
</dbReference>
<evidence type="ECO:0000256" key="5">
    <source>
        <dbReference type="ARBA" id="ARBA00023242"/>
    </source>
</evidence>
<dbReference type="Proteomes" id="UP000886595">
    <property type="component" value="Unassembled WGS sequence"/>
</dbReference>
<evidence type="ECO:0000256" key="6">
    <source>
        <dbReference type="SAM" id="MobiDB-lite"/>
    </source>
</evidence>
<organism evidence="7 8">
    <name type="scientific">Brassica carinata</name>
    <name type="common">Ethiopian mustard</name>
    <name type="synonym">Abyssinian cabbage</name>
    <dbReference type="NCBI Taxonomy" id="52824"/>
    <lineage>
        <taxon>Eukaryota</taxon>
        <taxon>Viridiplantae</taxon>
        <taxon>Streptophyta</taxon>
        <taxon>Embryophyta</taxon>
        <taxon>Tracheophyta</taxon>
        <taxon>Spermatophyta</taxon>
        <taxon>Magnoliopsida</taxon>
        <taxon>eudicotyledons</taxon>
        <taxon>Gunneridae</taxon>
        <taxon>Pentapetalae</taxon>
        <taxon>rosids</taxon>
        <taxon>malvids</taxon>
        <taxon>Brassicales</taxon>
        <taxon>Brassicaceae</taxon>
        <taxon>Brassiceae</taxon>
        <taxon>Brassica</taxon>
    </lineage>
</organism>